<evidence type="ECO:0000256" key="9">
    <source>
        <dbReference type="SAM" id="SignalP"/>
    </source>
</evidence>
<feature type="domain" description="Trypanosome variant surface glycoprotein B-type N-terminal" evidence="10">
    <location>
        <begin position="12"/>
        <end position="270"/>
    </location>
</feature>
<evidence type="ECO:0000256" key="2">
    <source>
        <dbReference type="ARBA" id="ARBA00004609"/>
    </source>
</evidence>
<dbReference type="Pfam" id="PF13206">
    <property type="entry name" value="VSG_B"/>
    <property type="match status" value="1"/>
</dbReference>
<name>A0A1V0FY82_9TRYP</name>
<dbReference type="AlphaFoldDB" id="A0A1V0FY82"/>
<dbReference type="VEuPathDB" id="TriTrypDB:Tb427_000455000"/>
<evidence type="ECO:0000256" key="5">
    <source>
        <dbReference type="ARBA" id="ARBA00022729"/>
    </source>
</evidence>
<evidence type="ECO:0000256" key="4">
    <source>
        <dbReference type="ARBA" id="ARBA00022622"/>
    </source>
</evidence>
<evidence type="ECO:0000256" key="1">
    <source>
        <dbReference type="ARBA" id="ARBA00002523"/>
    </source>
</evidence>
<keyword evidence="3" id="KW-1003">Cell membrane</keyword>
<comment type="function">
    <text evidence="1">VSG forms a coat on the surface of the parasite. The trypanosome evades the immune response of the host by expressing a series of antigenically distinct VSGs from an estimated 1000 VSG genes.</text>
</comment>
<evidence type="ECO:0000256" key="3">
    <source>
        <dbReference type="ARBA" id="ARBA00022475"/>
    </source>
</evidence>
<evidence type="ECO:0000259" key="10">
    <source>
        <dbReference type="Pfam" id="PF13206"/>
    </source>
</evidence>
<keyword evidence="4" id="KW-0336">GPI-anchor</keyword>
<reference evidence="11" key="1">
    <citation type="submission" date="2016-12" db="EMBL/GenBank/DDBJ databases">
        <title>Extending the VSGnome of Trypanosoma brucei strain TREU927.</title>
        <authorList>
            <person name="Cross G.A."/>
        </authorList>
    </citation>
    <scope>NUCLEOTIDE SEQUENCE</scope>
    <source>
        <strain evidence="11">Tb927.99.800</strain>
    </source>
</reference>
<sequence length="271" mass="29982">MLAAALFLALILTRLSDRSAADIGDGANIYEFKQLCRLPGLARHGIKAPTTTEEGLQAYQKIQELNMMLNPPQWQAMFKKDAQGNEWPQKPPKDLEQTTNWAAFWSEWATAAKAIDEHETLSNLKKEANLESLSKEQWEAARSRIAAVAAKAHETYIKLKEAKAETNNDDAKQAVKLIAEEVYGKEQSPEMSVDATATFDGESDDRTNNCKVKTRNPGQKTVVATIICLCARTATNFEKNSCFYANAGTAAWNGQKSAAQTQWDAISKYCG</sequence>
<proteinExistence type="predicted"/>
<protein>
    <submittedName>
        <fullName evidence="11">Variant surface glycoprotein</fullName>
    </submittedName>
</protein>
<evidence type="ECO:0000256" key="7">
    <source>
        <dbReference type="ARBA" id="ARBA00023180"/>
    </source>
</evidence>
<evidence type="ECO:0000256" key="8">
    <source>
        <dbReference type="ARBA" id="ARBA00023288"/>
    </source>
</evidence>
<feature type="signal peptide" evidence="9">
    <location>
        <begin position="1"/>
        <end position="20"/>
    </location>
</feature>
<evidence type="ECO:0000313" key="11">
    <source>
        <dbReference type="EMBL" id="ARB50772.1"/>
    </source>
</evidence>
<dbReference type="EMBL" id="KY404521">
    <property type="protein sequence ID" value="ARB50772.1"/>
    <property type="molecule type" value="Genomic_DNA"/>
</dbReference>
<comment type="subcellular location">
    <subcellularLocation>
        <location evidence="2">Cell membrane</location>
        <topology evidence="2">Lipid-anchor</topology>
        <topology evidence="2">GPI-anchor</topology>
    </subcellularLocation>
</comment>
<keyword evidence="6" id="KW-0472">Membrane</keyword>
<accession>A0A1V0FY82</accession>
<organism evidence="11">
    <name type="scientific">Trypanosoma brucei</name>
    <dbReference type="NCBI Taxonomy" id="5691"/>
    <lineage>
        <taxon>Eukaryota</taxon>
        <taxon>Discoba</taxon>
        <taxon>Euglenozoa</taxon>
        <taxon>Kinetoplastea</taxon>
        <taxon>Metakinetoplastina</taxon>
        <taxon>Trypanosomatida</taxon>
        <taxon>Trypanosomatidae</taxon>
        <taxon>Trypanosoma</taxon>
    </lineage>
</organism>
<dbReference type="InterPro" id="IPR025932">
    <property type="entry name" value="Trypano_VSG_B_N_dom"/>
</dbReference>
<evidence type="ECO:0000256" key="6">
    <source>
        <dbReference type="ARBA" id="ARBA00023136"/>
    </source>
</evidence>
<keyword evidence="7" id="KW-0325">Glycoprotein</keyword>
<dbReference type="GO" id="GO:0098552">
    <property type="term" value="C:side of membrane"/>
    <property type="evidence" value="ECO:0007669"/>
    <property type="project" value="UniProtKB-KW"/>
</dbReference>
<dbReference type="GO" id="GO:0005886">
    <property type="term" value="C:plasma membrane"/>
    <property type="evidence" value="ECO:0007669"/>
    <property type="project" value="UniProtKB-SubCell"/>
</dbReference>
<keyword evidence="8" id="KW-0449">Lipoprotein</keyword>
<feature type="chain" id="PRO_5013318968" evidence="9">
    <location>
        <begin position="21"/>
        <end position="271"/>
    </location>
</feature>
<keyword evidence="5 9" id="KW-0732">Signal</keyword>